<dbReference type="GO" id="GO:0097401">
    <property type="term" value="P:synaptic vesicle lumen acidification"/>
    <property type="evidence" value="ECO:0007669"/>
    <property type="project" value="TreeGrafter"/>
</dbReference>
<dbReference type="GO" id="GO:0000221">
    <property type="term" value="C:vacuolar proton-transporting V-type ATPase, V1 domain"/>
    <property type="evidence" value="ECO:0007669"/>
    <property type="project" value="TreeGrafter"/>
</dbReference>
<dbReference type="AlphaFoldDB" id="A0A0N5BFU8"/>
<name>A0A0N5BFU8_STREA</name>
<dbReference type="FunFam" id="1.20.5.2950:FF:000001">
    <property type="entry name" value="V-type proton ATPase subunit G"/>
    <property type="match status" value="1"/>
</dbReference>
<dbReference type="WBParaSite" id="SPAL_0000486000.1">
    <property type="protein sequence ID" value="SPAL_0000486000.1"/>
    <property type="gene ID" value="SPAL_0000486000"/>
</dbReference>
<comment type="subunit">
    <text evidence="5">V-ATPase is a heteromultimeric enzyme made up of two complexes: the ATP-hydrolytic V1 complex and the proton translocation V0 complex.</text>
</comment>
<evidence type="ECO:0000256" key="2">
    <source>
        <dbReference type="ARBA" id="ARBA00022448"/>
    </source>
</evidence>
<protein>
    <recommendedName>
        <fullName evidence="5">V-type proton ATPase subunit G</fullName>
    </recommendedName>
</protein>
<evidence type="ECO:0000256" key="5">
    <source>
        <dbReference type="RuleBase" id="RU364019"/>
    </source>
</evidence>
<comment type="function">
    <text evidence="5">Subunit of the V1 complex of vacuolar(H+)-ATPase (V-ATPase), a multisubunit enzyme composed of a peripheral complex (V1) that hydrolyzes ATP and a membrane integral complex (V0) that translocates protons. V-ATPase is responsible for acidifying and maintaining the pH of intracellular compartments and in some cell types, is targeted to the plasma membrane, where it is responsible for acidifying the extracellular environment.</text>
</comment>
<dbReference type="Proteomes" id="UP000046392">
    <property type="component" value="Unplaced"/>
</dbReference>
<accession>A0A0N5BFU8</accession>
<keyword evidence="3 5" id="KW-0375">Hydrogen ion transport</keyword>
<comment type="similarity">
    <text evidence="1 5">Belongs to the V-ATPase G subunit family.</text>
</comment>
<evidence type="ECO:0000256" key="4">
    <source>
        <dbReference type="ARBA" id="ARBA00023065"/>
    </source>
</evidence>
<keyword evidence="7" id="KW-1185">Reference proteome</keyword>
<evidence type="ECO:0000256" key="1">
    <source>
        <dbReference type="ARBA" id="ARBA00010066"/>
    </source>
</evidence>
<keyword evidence="4 5" id="KW-0406">Ion transport</keyword>
<dbReference type="Gene3D" id="1.20.5.2950">
    <property type="match status" value="1"/>
</dbReference>
<dbReference type="GO" id="GO:0016887">
    <property type="term" value="F:ATP hydrolysis activity"/>
    <property type="evidence" value="ECO:0007669"/>
    <property type="project" value="TreeGrafter"/>
</dbReference>
<reference evidence="8" key="1">
    <citation type="submission" date="2017-02" db="UniProtKB">
        <authorList>
            <consortium name="WormBaseParasite"/>
        </authorList>
    </citation>
    <scope>IDENTIFICATION</scope>
</reference>
<dbReference type="PANTHER" id="PTHR12713">
    <property type="entry name" value="VACUOLAR ATP SYNTHASE SUBUNIT G"/>
    <property type="match status" value="1"/>
</dbReference>
<sequence length="140" mass="16279">MVGVDCDNVYVKNRIMTSQTTGIQQLLAAEKRAGEKINEARKRKTQKLKQAKNDAQIEIDQIKKEQEMKFKEFEFEFLGSKESTEEEIKLNTQTTLKNLQASVEEHKEQVIIRLLQLVCDIQPQLHRNLLLQKEHGISDK</sequence>
<evidence type="ECO:0000313" key="8">
    <source>
        <dbReference type="WBParaSite" id="SPAL_0000486000.1"/>
    </source>
</evidence>
<evidence type="ECO:0000313" key="7">
    <source>
        <dbReference type="Proteomes" id="UP000046392"/>
    </source>
</evidence>
<keyword evidence="6" id="KW-0175">Coiled coil</keyword>
<keyword evidence="2 5" id="KW-0813">Transport</keyword>
<dbReference type="PANTHER" id="PTHR12713:SF11">
    <property type="entry name" value="V-TYPE PROTON ATPASE SUBUNIT G"/>
    <property type="match status" value="1"/>
</dbReference>
<organism evidence="7 8">
    <name type="scientific">Strongyloides papillosus</name>
    <name type="common">Intestinal threadworm</name>
    <dbReference type="NCBI Taxonomy" id="174720"/>
    <lineage>
        <taxon>Eukaryota</taxon>
        <taxon>Metazoa</taxon>
        <taxon>Ecdysozoa</taxon>
        <taxon>Nematoda</taxon>
        <taxon>Chromadorea</taxon>
        <taxon>Rhabditida</taxon>
        <taxon>Tylenchina</taxon>
        <taxon>Panagrolaimomorpha</taxon>
        <taxon>Strongyloidoidea</taxon>
        <taxon>Strongyloididae</taxon>
        <taxon>Strongyloides</taxon>
    </lineage>
</organism>
<feature type="coiled-coil region" evidence="6">
    <location>
        <begin position="23"/>
        <end position="109"/>
    </location>
</feature>
<dbReference type="STRING" id="174720.A0A0N5BFU8"/>
<proteinExistence type="inferred from homology"/>
<dbReference type="NCBIfam" id="TIGR01147">
    <property type="entry name" value="V_ATP_synt_G"/>
    <property type="match status" value="1"/>
</dbReference>
<dbReference type="GO" id="GO:0098793">
    <property type="term" value="C:presynapse"/>
    <property type="evidence" value="ECO:0007669"/>
    <property type="project" value="GOC"/>
</dbReference>
<dbReference type="InterPro" id="IPR005124">
    <property type="entry name" value="V-ATPase_G"/>
</dbReference>
<evidence type="ECO:0000256" key="3">
    <source>
        <dbReference type="ARBA" id="ARBA00022781"/>
    </source>
</evidence>
<evidence type="ECO:0000256" key="6">
    <source>
        <dbReference type="SAM" id="Coils"/>
    </source>
</evidence>
<dbReference type="Pfam" id="PF03179">
    <property type="entry name" value="V-ATPase_G"/>
    <property type="match status" value="1"/>
</dbReference>
<dbReference type="GO" id="GO:0046961">
    <property type="term" value="F:proton-transporting ATPase activity, rotational mechanism"/>
    <property type="evidence" value="ECO:0007669"/>
    <property type="project" value="InterPro"/>
</dbReference>